<organism evidence="2 3">
    <name type="scientific">Amycolatopsis vastitatis</name>
    <dbReference type="NCBI Taxonomy" id="1905142"/>
    <lineage>
        <taxon>Bacteria</taxon>
        <taxon>Bacillati</taxon>
        <taxon>Actinomycetota</taxon>
        <taxon>Actinomycetes</taxon>
        <taxon>Pseudonocardiales</taxon>
        <taxon>Pseudonocardiaceae</taxon>
        <taxon>Amycolatopsis</taxon>
    </lineage>
</organism>
<evidence type="ECO:0000259" key="1">
    <source>
        <dbReference type="Pfam" id="PF05193"/>
    </source>
</evidence>
<dbReference type="InterPro" id="IPR011249">
    <property type="entry name" value="Metalloenz_LuxS/M16"/>
</dbReference>
<gene>
    <name evidence="2" type="ORF">CF165_13015</name>
</gene>
<dbReference type="EMBL" id="NMUL01000010">
    <property type="protein sequence ID" value="OXM68428.1"/>
    <property type="molecule type" value="Genomic_DNA"/>
</dbReference>
<protein>
    <submittedName>
        <fullName evidence="2">Peptidase M16</fullName>
    </submittedName>
</protein>
<evidence type="ECO:0000313" key="3">
    <source>
        <dbReference type="Proteomes" id="UP000215199"/>
    </source>
</evidence>
<dbReference type="OrthoDB" id="9811314at2"/>
<dbReference type="Pfam" id="PF05193">
    <property type="entry name" value="Peptidase_M16_C"/>
    <property type="match status" value="1"/>
</dbReference>
<comment type="caution">
    <text evidence="2">The sequence shown here is derived from an EMBL/GenBank/DDBJ whole genome shotgun (WGS) entry which is preliminary data.</text>
</comment>
<dbReference type="InterPro" id="IPR007863">
    <property type="entry name" value="Peptidase_M16_C"/>
</dbReference>
<keyword evidence="3" id="KW-1185">Reference proteome</keyword>
<reference evidence="3" key="1">
    <citation type="submission" date="2017-07" db="EMBL/GenBank/DDBJ databases">
        <title>Comparative genome mining reveals phylogenetic distribution patterns of secondary metabolites in Amycolatopsis.</title>
        <authorList>
            <person name="Adamek M."/>
            <person name="Alanjary M."/>
            <person name="Sales-Ortells H."/>
            <person name="Goodfellow M."/>
            <person name="Bull A.T."/>
            <person name="Kalinowski J."/>
            <person name="Ziemert N."/>
        </authorList>
    </citation>
    <scope>NUCLEOTIDE SEQUENCE [LARGE SCALE GENOMIC DNA]</scope>
    <source>
        <strain evidence="3">H5</strain>
    </source>
</reference>
<dbReference type="InterPro" id="IPR050361">
    <property type="entry name" value="MPP/UQCRC_Complex"/>
</dbReference>
<dbReference type="AlphaFoldDB" id="A0A229TBA0"/>
<dbReference type="GO" id="GO:0046872">
    <property type="term" value="F:metal ion binding"/>
    <property type="evidence" value="ECO:0007669"/>
    <property type="project" value="InterPro"/>
</dbReference>
<dbReference type="RefSeq" id="WP_093947750.1">
    <property type="nucleotide sequence ID" value="NZ_NMUL01000010.1"/>
</dbReference>
<dbReference type="SUPFAM" id="SSF63411">
    <property type="entry name" value="LuxS/MPP-like metallohydrolase"/>
    <property type="match status" value="2"/>
</dbReference>
<dbReference type="Gene3D" id="3.30.830.10">
    <property type="entry name" value="Metalloenzyme, LuxS/M16 peptidase-like"/>
    <property type="match status" value="2"/>
</dbReference>
<proteinExistence type="predicted"/>
<feature type="domain" description="Peptidase M16 C-terminal" evidence="1">
    <location>
        <begin position="182"/>
        <end position="359"/>
    </location>
</feature>
<accession>A0A229TBA0</accession>
<dbReference type="Proteomes" id="UP000215199">
    <property type="component" value="Unassembled WGS sequence"/>
</dbReference>
<dbReference type="PANTHER" id="PTHR11851">
    <property type="entry name" value="METALLOPROTEASE"/>
    <property type="match status" value="1"/>
</dbReference>
<evidence type="ECO:0000313" key="2">
    <source>
        <dbReference type="EMBL" id="OXM68428.1"/>
    </source>
</evidence>
<sequence length="441" mass="46134">MMTVELSGTDVPALQPRRELSLPESAETTLPNGLTVLAVRRRSVPLVELRLRIPLVEVDPAGAALLAESLCAATTSTSAVELTRRIQRMGGTLTAGVDADRLLVVGSALAAHLGDLLGILGEVLTGACYPEAEVAQRAARLAGMLRIVTAQPAHRALEALNRRLYGEHVYGRPSPSPEEVLSVTSEDLLALHADRVRATSACLVLVGDIDPDQALRAAGNALSGLAGGEVPRRHRPLADDRATEAIEVLDAPGAVQSSVRLALPCAGFGAPDLAAVDLANVIFGGIFSSRLASNIREHKGYTYSAKSTLVFPQAGAAIAVIADVATAVTAPAVLEIRYELGRMACTSVTTAEVDQAREYLFGVQRLGMATQSGLANLVSELAAHGLRLDWLTVHSERLAEAGVAEVNEAAARYLAPARAVTVVVGDAAKVTSRLTTLMPVV</sequence>
<dbReference type="PANTHER" id="PTHR11851:SF224">
    <property type="entry name" value="PROCESSING PROTEASE"/>
    <property type="match status" value="1"/>
</dbReference>
<name>A0A229TBA0_9PSEU</name>